<proteinExistence type="predicted"/>
<dbReference type="OrthoDB" id="2506839at2759"/>
<dbReference type="AlphaFoldDB" id="A0A0L6VE08"/>
<comment type="caution">
    <text evidence="1">The sequence shown here is derived from an EMBL/GenBank/DDBJ whole genome shotgun (WGS) entry which is preliminary data.</text>
</comment>
<gene>
    <name evidence="1" type="ORF">VP01_1816g1</name>
</gene>
<evidence type="ECO:0000313" key="2">
    <source>
        <dbReference type="Proteomes" id="UP000037035"/>
    </source>
</evidence>
<dbReference type="VEuPathDB" id="FungiDB:VP01_1816g1"/>
<name>A0A0L6VE08_9BASI</name>
<accession>A0A0L6VE08</accession>
<dbReference type="Proteomes" id="UP000037035">
    <property type="component" value="Unassembled WGS sequence"/>
</dbReference>
<sequence length="111" mass="12266">MSESSLASQDISDPDALKTFLLQTLANSSEYSNPYDTIAFQIKQLIEQRAPLTAVSIVEEIGPFPPWIVPITSIFLILFVSKRENFWLVRISKGEPIVLHSSVSSSPSVVS</sequence>
<dbReference type="EMBL" id="LAVV01006633">
    <property type="protein sequence ID" value="KNZ59016.1"/>
    <property type="molecule type" value="Genomic_DNA"/>
</dbReference>
<keyword evidence="2" id="KW-1185">Reference proteome</keyword>
<evidence type="ECO:0000313" key="1">
    <source>
        <dbReference type="EMBL" id="KNZ59016.1"/>
    </source>
</evidence>
<protein>
    <submittedName>
        <fullName evidence="1">Uncharacterized protein</fullName>
    </submittedName>
</protein>
<organism evidence="1 2">
    <name type="scientific">Puccinia sorghi</name>
    <dbReference type="NCBI Taxonomy" id="27349"/>
    <lineage>
        <taxon>Eukaryota</taxon>
        <taxon>Fungi</taxon>
        <taxon>Dikarya</taxon>
        <taxon>Basidiomycota</taxon>
        <taxon>Pucciniomycotina</taxon>
        <taxon>Pucciniomycetes</taxon>
        <taxon>Pucciniales</taxon>
        <taxon>Pucciniaceae</taxon>
        <taxon>Puccinia</taxon>
    </lineage>
</organism>
<reference evidence="1 2" key="1">
    <citation type="submission" date="2015-08" db="EMBL/GenBank/DDBJ databases">
        <title>Next Generation Sequencing and Analysis of the Genome of Puccinia sorghi L Schw, the Causal Agent of Maize Common Rust.</title>
        <authorList>
            <person name="Rochi L."/>
            <person name="Burguener G."/>
            <person name="Darino M."/>
            <person name="Turjanski A."/>
            <person name="Kreff E."/>
            <person name="Dieguez M.J."/>
            <person name="Sacco F."/>
        </authorList>
    </citation>
    <scope>NUCLEOTIDE SEQUENCE [LARGE SCALE GENOMIC DNA]</scope>
    <source>
        <strain evidence="1 2">RO10H11247</strain>
    </source>
</reference>